<reference evidence="5 6" key="1">
    <citation type="submission" date="2016-05" db="EMBL/GenBank/DDBJ databases">
        <title>A degradative enzymes factory behind the ericoid mycorrhizal symbiosis.</title>
        <authorList>
            <consortium name="DOE Joint Genome Institute"/>
            <person name="Martino E."/>
            <person name="Morin E."/>
            <person name="Grelet G."/>
            <person name="Kuo A."/>
            <person name="Kohler A."/>
            <person name="Daghino S."/>
            <person name="Barry K."/>
            <person name="Choi C."/>
            <person name="Cichocki N."/>
            <person name="Clum A."/>
            <person name="Copeland A."/>
            <person name="Hainaut M."/>
            <person name="Haridas S."/>
            <person name="Labutti K."/>
            <person name="Lindquist E."/>
            <person name="Lipzen A."/>
            <person name="Khouja H.-R."/>
            <person name="Murat C."/>
            <person name="Ohm R."/>
            <person name="Olson A."/>
            <person name="Spatafora J."/>
            <person name="Veneault-Fourrey C."/>
            <person name="Henrissat B."/>
            <person name="Grigoriev I."/>
            <person name="Martin F."/>
            <person name="Perotto S."/>
        </authorList>
    </citation>
    <scope>NUCLEOTIDE SEQUENCE [LARGE SCALE GENOMIC DNA]</scope>
    <source>
        <strain evidence="5 6">UAMH 7357</strain>
    </source>
</reference>
<dbReference type="Proteomes" id="UP000235672">
    <property type="component" value="Unassembled WGS sequence"/>
</dbReference>
<evidence type="ECO:0000259" key="4">
    <source>
        <dbReference type="Pfam" id="PF00891"/>
    </source>
</evidence>
<dbReference type="SUPFAM" id="SSF53335">
    <property type="entry name" value="S-adenosyl-L-methionine-dependent methyltransferases"/>
    <property type="match status" value="1"/>
</dbReference>
<dbReference type="EMBL" id="KZ613505">
    <property type="protein sequence ID" value="PMD16485.1"/>
    <property type="molecule type" value="Genomic_DNA"/>
</dbReference>
<protein>
    <submittedName>
        <fullName evidence="5">S-adenosyl-L-methionine-dependent methyltransferase</fullName>
    </submittedName>
</protein>
<dbReference type="Gene3D" id="1.10.10.10">
    <property type="entry name" value="Winged helix-like DNA-binding domain superfamily/Winged helix DNA-binding domain"/>
    <property type="match status" value="1"/>
</dbReference>
<keyword evidence="3" id="KW-0949">S-adenosyl-L-methionine</keyword>
<dbReference type="AlphaFoldDB" id="A0A2J6PR24"/>
<evidence type="ECO:0000256" key="3">
    <source>
        <dbReference type="ARBA" id="ARBA00022691"/>
    </source>
</evidence>
<feature type="domain" description="O-methyltransferase C-terminal" evidence="4">
    <location>
        <begin position="163"/>
        <end position="352"/>
    </location>
</feature>
<evidence type="ECO:0000256" key="1">
    <source>
        <dbReference type="ARBA" id="ARBA00022603"/>
    </source>
</evidence>
<keyword evidence="1 5" id="KW-0489">Methyltransferase</keyword>
<keyword evidence="2 5" id="KW-0808">Transferase</keyword>
<dbReference type="OrthoDB" id="3340390at2759"/>
<dbReference type="InterPro" id="IPR036390">
    <property type="entry name" value="WH_DNA-bd_sf"/>
</dbReference>
<sequence>MSSPTDAESIRFLLSEINSLGTLMLGEDHAEQVRKKLILGAEKLIIAARTPGENLYLTAAQPFLNRSISAAYSIGCFDCVPNDPSEEVTAEEISLKTGAEKTLVVRIMRVLTSSHIFVETVQNTIVGPAGGALGAYLESHNLQSPTDHHDSPLQFALKTPYDVWGYLKEDTSRGKMFNESMRSSAIVGAAGVPPFQFATELKCQSEDEVLIIDVGGGKGQALESIRKAFPDLKGRMIVQDLPEVTKDTNNAAHLPSSIEAMPADFFKPQPIHGAKAYFMRRIMHDWGDEACKLILKNIVPSMSVDSKVLINDLVLPDEKCERRMALNDLVMMCFGGMERTESQWKALLLEVGLEIKNIWRKEGENLSLIKAIFRN</sequence>
<name>A0A2J6PR24_9HELO</name>
<keyword evidence="6" id="KW-1185">Reference proteome</keyword>
<dbReference type="SUPFAM" id="SSF46785">
    <property type="entry name" value="Winged helix' DNA-binding domain"/>
    <property type="match status" value="1"/>
</dbReference>
<dbReference type="InterPro" id="IPR016461">
    <property type="entry name" value="COMT-like"/>
</dbReference>
<gene>
    <name evidence="5" type="ORF">NA56DRAFT_753050</name>
</gene>
<dbReference type="Pfam" id="PF00891">
    <property type="entry name" value="Methyltransf_2"/>
    <property type="match status" value="1"/>
</dbReference>
<dbReference type="InterPro" id="IPR036388">
    <property type="entry name" value="WH-like_DNA-bd_sf"/>
</dbReference>
<dbReference type="PANTHER" id="PTHR43712">
    <property type="entry name" value="PUTATIVE (AFU_ORTHOLOGUE AFUA_4G14580)-RELATED"/>
    <property type="match status" value="1"/>
</dbReference>
<dbReference type="PANTHER" id="PTHR43712:SF2">
    <property type="entry name" value="O-METHYLTRANSFERASE CICE"/>
    <property type="match status" value="1"/>
</dbReference>
<proteinExistence type="predicted"/>
<dbReference type="GO" id="GO:0032259">
    <property type="term" value="P:methylation"/>
    <property type="evidence" value="ECO:0007669"/>
    <property type="project" value="UniProtKB-KW"/>
</dbReference>
<evidence type="ECO:0000313" key="6">
    <source>
        <dbReference type="Proteomes" id="UP000235672"/>
    </source>
</evidence>
<dbReference type="InterPro" id="IPR001077">
    <property type="entry name" value="COMT_C"/>
</dbReference>
<dbReference type="GO" id="GO:0008171">
    <property type="term" value="F:O-methyltransferase activity"/>
    <property type="evidence" value="ECO:0007669"/>
    <property type="project" value="InterPro"/>
</dbReference>
<evidence type="ECO:0000256" key="2">
    <source>
        <dbReference type="ARBA" id="ARBA00022679"/>
    </source>
</evidence>
<organism evidence="5 6">
    <name type="scientific">Hyaloscypha hepaticicola</name>
    <dbReference type="NCBI Taxonomy" id="2082293"/>
    <lineage>
        <taxon>Eukaryota</taxon>
        <taxon>Fungi</taxon>
        <taxon>Dikarya</taxon>
        <taxon>Ascomycota</taxon>
        <taxon>Pezizomycotina</taxon>
        <taxon>Leotiomycetes</taxon>
        <taxon>Helotiales</taxon>
        <taxon>Hyaloscyphaceae</taxon>
        <taxon>Hyaloscypha</taxon>
    </lineage>
</organism>
<dbReference type="Gene3D" id="3.40.50.150">
    <property type="entry name" value="Vaccinia Virus protein VP39"/>
    <property type="match status" value="1"/>
</dbReference>
<dbReference type="PROSITE" id="PS51683">
    <property type="entry name" value="SAM_OMT_II"/>
    <property type="match status" value="1"/>
</dbReference>
<dbReference type="InterPro" id="IPR029063">
    <property type="entry name" value="SAM-dependent_MTases_sf"/>
</dbReference>
<evidence type="ECO:0000313" key="5">
    <source>
        <dbReference type="EMBL" id="PMD16485.1"/>
    </source>
</evidence>
<accession>A0A2J6PR24</accession>